<evidence type="ECO:0000259" key="5">
    <source>
        <dbReference type="SMART" id="SM00912"/>
    </source>
</evidence>
<dbReference type="Proteomes" id="UP000231501">
    <property type="component" value="Unassembled WGS sequence"/>
</dbReference>
<sequence>MNKHVPRVPRRSALPAVALLPGACAAVILLEGACLAPAAWAAPGGGVVTAGNGRIVQGNGTTTITQQSPRLAIDWASFGIAAGESVRFVQPGPGAIALNRVTGREPSSILGELSANGTVFLLNPNGVLFGQGAGVDVGSLVASTLQLSNADFEAGRLQFSGDSAASVVNRGTIQARAGGKLALIAAKVENAGTLNADGGNVLLAGASAVSLTLADGRPLGYTISRGAAQALVANGGLIVADGGHVVLTARGLDGLAESVVNSSGVVQARTVRQDRGTIELIADPATGVARVEGRLDASAPEAGGVGGTIRVLGDKVGVFDGARLDARGVGGGGQVLVGGNFQGAGPSPNATAAYVAPSAGIDASATARGDGGEIVVWGTEVANVFGRLKSVGGPQGGAGGRIETSGHALNTDGIDVEVSSGGLWLLDPYNVTISTGTQTGGGFSGGIWTPSATGSLVNVSSIQTLLNSGSNVTIRTVGAGAQEGNIAINGNIAKTAGGAATLSLVADGRITTNASSGTHRTITSTSGALNLSMSAAATTTASGNSPISLRFLDINANGGNITVTSHRATAATAAAVDLSNSVWTTAGTGSIAITGTQAGGGNGLGVWLRSNTFGTAAGSISVTGTSGGTATVTGTNANGAPLFSTGNIGVYLNAGNTLTSSGGGAITLSGTATGHTATWSGSAVTLGALDTLSTAGALTITGTASNPSASTYRNQQSTVALIGSSSNAVRLTGGSVTINGTNTTVGGPASTSNGNAAVKLDGKVDITATTGALQIAGSNAGGDGVWGSGTAAVRLSAPATTPIQISARALDPVSGYTGFYIGGPATLSVLTLAPLQISAESQVATRRALWNKGGLIVPGALSITAAAGMVADDTTFGGYFHIGGTTTMTAAGAGNTVSLVNVGNAFSGPVAVTAADTILHNSAALTLGASNVTGTLTVTAPGISQSGAVSVTGGSTLNAGSSAIALSNGGNAFGGAVSLTAGNATVAANAPLTFAASTLTGSLTASAPGLLQTGALSVAGATTLNSGASATTLANSGNVFTGAVSLASGDATISSSTPLLLGASTLSGGLSATAPGVSQSGVLSVAGASTLNAGSSAVTLANSDNAFGGAVSLIGGNATLVANAPLTFAASTLTGSLTASAPGLLQTGALSVAGTTTLNSGTSPITLANSGNVFAGAVSLASGDATISSSAPLLLGASTLSGGLIATAPGLSQSGALSVAGASTLSAGTSAITLADSGNAFGGAVSLTAGNATLVANAPLTFGLSTLTGSLNASAPGLQQIGALLVAGTTTLNSGASAITLTNSGNVFTGAVSLTSGDATINSSTPLLLAASTLSGGLSATAPGLSQSGVLSVAGASTLNAGSSAITLANNGNAFGGALSLTGGNATLAANAPLTFGLSTLTGSLNASAPGLQQTGALSVAGSTTLNSGASAITLANSGNVFTGAVSLASGDTTIVSHTPLNFGLSTLTGSLNASAPGLQQTGALLVAGTTTLNSGASAITLANSGNVFTGAVSFTGGDVLLNTSAPLVFAPSSAGGALRVSAPGIQQIGALSVTGPASLDAGSADITLPRLDNRFGGALSLAGAHADVATAGPVLLGASALSGNLDLTATGVSQLGPLAVGGTTTLNAGGAAVLLQDPLNTLHTLRVVDAGGLAVVNSQAMTVDGLVAAGTTSLTTTSGDLTASGLWRVSGGDLTLAAGAAHARGDATGGDVASTATMTLDPGRRLTVYTGSLDATRLAGTLAERAPEGSGNFRYGRQVGDAPGASGIGDGTTFVLYRERPSLTVTPTDAANTKVYDGGLGDPGIAYTVAGQRHGDSAAMILTGNLTREAGQDSGRYAVQPGTLADRLGYLLTLSPGHGYEITPAPLLVSVNDTTRLIGRPDPAFSVTYAGLVAGQTATTSDLSGTLRYLTGATASSPPGRYEVSASGLASRNYSIRYAPGILTVFPASAGLIATGSEQAASRYLSALADLFWKTRAMTTEPLEHLEPATVGIGRWWTGTLSFETREPPPESVR</sequence>
<dbReference type="InterPro" id="IPR008638">
    <property type="entry name" value="FhaB/CdiA-like_TPS"/>
</dbReference>
<evidence type="ECO:0000256" key="2">
    <source>
        <dbReference type="ARBA" id="ARBA00022525"/>
    </source>
</evidence>
<dbReference type="InterPro" id="IPR006311">
    <property type="entry name" value="TAT_signal"/>
</dbReference>
<keyword evidence="2" id="KW-0964">Secreted</keyword>
<comment type="subcellular location">
    <subcellularLocation>
        <location evidence="1">Secreted</location>
    </subcellularLocation>
</comment>
<gene>
    <name evidence="6" type="ORF">CS062_19545</name>
</gene>
<dbReference type="InterPro" id="IPR011050">
    <property type="entry name" value="Pectin_lyase_fold/virulence"/>
</dbReference>
<dbReference type="PROSITE" id="PS51318">
    <property type="entry name" value="TAT"/>
    <property type="match status" value="1"/>
</dbReference>
<evidence type="ECO:0000256" key="1">
    <source>
        <dbReference type="ARBA" id="ARBA00004613"/>
    </source>
</evidence>
<feature type="signal peptide" evidence="4">
    <location>
        <begin position="1"/>
        <end position="41"/>
    </location>
</feature>
<dbReference type="PANTHER" id="PTHR12338">
    <property type="entry name" value="AUTOTRANSPORTER"/>
    <property type="match status" value="1"/>
</dbReference>
<dbReference type="SUPFAM" id="SSF51126">
    <property type="entry name" value="Pectin lyase-like"/>
    <property type="match status" value="1"/>
</dbReference>
<dbReference type="RefSeq" id="WP_099863250.1">
    <property type="nucleotide sequence ID" value="NZ_PEOG01000062.1"/>
</dbReference>
<keyword evidence="7" id="KW-1185">Reference proteome</keyword>
<dbReference type="NCBIfam" id="TIGR01901">
    <property type="entry name" value="adhes_NPXG"/>
    <property type="match status" value="1"/>
</dbReference>
<dbReference type="Pfam" id="PF18886">
    <property type="entry name" value="DUF5649"/>
    <property type="match status" value="12"/>
</dbReference>
<dbReference type="Pfam" id="PF18676">
    <property type="entry name" value="MBG_2"/>
    <property type="match status" value="2"/>
</dbReference>
<feature type="chain" id="PRO_5013621076" description="Filamentous haemagglutinin FhaB/tRNA nuclease CdiA-like TPS domain-containing protein" evidence="4">
    <location>
        <begin position="42"/>
        <end position="2015"/>
    </location>
</feature>
<proteinExistence type="predicted"/>
<dbReference type="InterPro" id="IPR050909">
    <property type="entry name" value="Bact_Autotransporter_VF"/>
</dbReference>
<organism evidence="6 7">
    <name type="scientific">Roseateles chitinivorans</name>
    <dbReference type="NCBI Taxonomy" id="2917965"/>
    <lineage>
        <taxon>Bacteria</taxon>
        <taxon>Pseudomonadati</taxon>
        <taxon>Pseudomonadota</taxon>
        <taxon>Betaproteobacteria</taxon>
        <taxon>Burkholderiales</taxon>
        <taxon>Sphaerotilaceae</taxon>
        <taxon>Roseateles</taxon>
    </lineage>
</organism>
<evidence type="ECO:0000256" key="3">
    <source>
        <dbReference type="ARBA" id="ARBA00022729"/>
    </source>
</evidence>
<dbReference type="Pfam" id="PF05860">
    <property type="entry name" value="TPS"/>
    <property type="match status" value="1"/>
</dbReference>
<dbReference type="InterPro" id="IPR012334">
    <property type="entry name" value="Pectin_lyas_fold"/>
</dbReference>
<dbReference type="OrthoDB" id="218680at2"/>
<evidence type="ECO:0000256" key="4">
    <source>
        <dbReference type="SAM" id="SignalP"/>
    </source>
</evidence>
<dbReference type="InterPro" id="IPR043709">
    <property type="entry name" value="DUF5649"/>
</dbReference>
<dbReference type="Gene3D" id="2.160.20.10">
    <property type="entry name" value="Single-stranded right-handed beta-helix, Pectin lyase-like"/>
    <property type="match status" value="1"/>
</dbReference>
<dbReference type="InterPro" id="IPR041286">
    <property type="entry name" value="MBG_2"/>
</dbReference>
<keyword evidence="3 4" id="KW-0732">Signal</keyword>
<dbReference type="PANTHER" id="PTHR12338:SF8">
    <property type="entry name" value="HEME_HEMOPEXIN-BINDING PROTEIN"/>
    <property type="match status" value="1"/>
</dbReference>
<evidence type="ECO:0000313" key="6">
    <source>
        <dbReference type="EMBL" id="PIM51516.1"/>
    </source>
</evidence>
<name>A0A2G9C508_9BURK</name>
<reference evidence="6 7" key="1">
    <citation type="submission" date="2017-11" db="EMBL/GenBank/DDBJ databases">
        <title>Draft genome sequence of Mitsuaria sp. HWN-4.</title>
        <authorList>
            <person name="Gundlapally S.R."/>
        </authorList>
    </citation>
    <scope>NUCLEOTIDE SEQUENCE [LARGE SCALE GENOMIC DNA]</scope>
    <source>
        <strain evidence="6 7">HWN-4</strain>
    </source>
</reference>
<protein>
    <recommendedName>
        <fullName evidence="5">Filamentous haemagglutinin FhaB/tRNA nuclease CdiA-like TPS domain-containing protein</fullName>
    </recommendedName>
</protein>
<comment type="caution">
    <text evidence="6">The sequence shown here is derived from an EMBL/GenBank/DDBJ whole genome shotgun (WGS) entry which is preliminary data.</text>
</comment>
<evidence type="ECO:0000313" key="7">
    <source>
        <dbReference type="Proteomes" id="UP000231501"/>
    </source>
</evidence>
<accession>A0A2G9C508</accession>
<dbReference type="SMART" id="SM00912">
    <property type="entry name" value="Haemagg_act"/>
    <property type="match status" value="1"/>
</dbReference>
<dbReference type="EMBL" id="PEOG01000062">
    <property type="protein sequence ID" value="PIM51516.1"/>
    <property type="molecule type" value="Genomic_DNA"/>
</dbReference>
<dbReference type="GO" id="GO:0005576">
    <property type="term" value="C:extracellular region"/>
    <property type="evidence" value="ECO:0007669"/>
    <property type="project" value="UniProtKB-SubCell"/>
</dbReference>
<feature type="domain" description="Filamentous haemagglutinin FhaB/tRNA nuclease CdiA-like TPS" evidence="5">
    <location>
        <begin position="39"/>
        <end position="151"/>
    </location>
</feature>